<evidence type="ECO:0000313" key="3">
    <source>
        <dbReference type="EMBL" id="XDS44048.1"/>
    </source>
</evidence>
<dbReference type="Pfam" id="PF00534">
    <property type="entry name" value="Glycos_transf_1"/>
    <property type="match status" value="1"/>
</dbReference>
<dbReference type="Gene3D" id="3.40.50.2000">
    <property type="entry name" value="Glycogen Phosphorylase B"/>
    <property type="match status" value="2"/>
</dbReference>
<dbReference type="GO" id="GO:0016757">
    <property type="term" value="F:glycosyltransferase activity"/>
    <property type="evidence" value="ECO:0007669"/>
    <property type="project" value="UniProtKB-KW"/>
</dbReference>
<accession>A0AB39U4Y4</accession>
<dbReference type="EMBL" id="CP129674">
    <property type="protein sequence ID" value="XDS44048.1"/>
    <property type="molecule type" value="Genomic_DNA"/>
</dbReference>
<name>A0AB39U4Y4_9BIFI</name>
<gene>
    <name evidence="3" type="ORF">QN215_07170</name>
</gene>
<dbReference type="InterPro" id="IPR050194">
    <property type="entry name" value="Glycosyltransferase_grp1"/>
</dbReference>
<dbReference type="PANTHER" id="PTHR45947:SF3">
    <property type="entry name" value="SULFOQUINOVOSYL TRANSFERASE SQD2"/>
    <property type="match status" value="1"/>
</dbReference>
<evidence type="ECO:0000256" key="1">
    <source>
        <dbReference type="ARBA" id="ARBA00022679"/>
    </source>
</evidence>
<evidence type="ECO:0000259" key="2">
    <source>
        <dbReference type="Pfam" id="PF00534"/>
    </source>
</evidence>
<dbReference type="InterPro" id="IPR001296">
    <property type="entry name" value="Glyco_trans_1"/>
</dbReference>
<keyword evidence="1 3" id="KW-0808">Transferase</keyword>
<sequence>MPENILVFGVHDKIGGVETYFYNVFNTIYNIHFDFVSSSPTMCYEDEFRKNGSTVYKVPDFHRKPLAYYKKICAILEKTSYDAIYYNMLSAANILPIVAARRNGISRIIAHSHNAGTPSKFIKMPLNLVNRKLVNRFSTDKWACSTEAAEFIFGTQQSFTLVPNAIDTKRFTFNANARQTMRNRLGISDELLVGFVGRFTKQKNPRRVLDIFRSFHSLNSNSKLVLTGSGELESELKKEVQKLGLESSVIFTGNVRAVESILNAMDMLLLPSLFEGLPIVLLEAQACGLPYIASNTVSQESIVTEHTQYLSLDSNDSCWANHVQKIENTERESDSELFARSKWTLKNQTPLLQQLLEKSK</sequence>
<reference evidence="3" key="1">
    <citation type="submission" date="2023-07" db="EMBL/GenBank/DDBJ databases">
        <title>Bifidobacterium aquikefiriaerophilum sp. nov. and Bifidobacterium eccum sp. nov., isolated from water kefir.</title>
        <authorList>
            <person name="Breselge S."/>
            <person name="Bellassi P."/>
            <person name="Barcenilla C."/>
            <person name="Alvarez-Ordonez A."/>
            <person name="Morelli L."/>
            <person name="Cotter P.D."/>
        </authorList>
    </citation>
    <scope>NUCLEOTIDE SEQUENCE</scope>
    <source>
        <strain evidence="3">WK041_4_12</strain>
    </source>
</reference>
<keyword evidence="3" id="KW-0328">Glycosyltransferase</keyword>
<dbReference type="RefSeq" id="WP_369343644.1">
    <property type="nucleotide sequence ID" value="NZ_CP129674.1"/>
</dbReference>
<protein>
    <submittedName>
        <fullName evidence="3">Glycosyltransferase</fullName>
        <ecNumber evidence="3">2.4.-.-</ecNumber>
    </submittedName>
</protein>
<dbReference type="SUPFAM" id="SSF53756">
    <property type="entry name" value="UDP-Glycosyltransferase/glycogen phosphorylase"/>
    <property type="match status" value="1"/>
</dbReference>
<dbReference type="PANTHER" id="PTHR45947">
    <property type="entry name" value="SULFOQUINOVOSYL TRANSFERASE SQD2"/>
    <property type="match status" value="1"/>
</dbReference>
<dbReference type="EC" id="2.4.-.-" evidence="3"/>
<feature type="domain" description="Glycosyl transferase family 1" evidence="2">
    <location>
        <begin position="178"/>
        <end position="330"/>
    </location>
</feature>
<organism evidence="3">
    <name type="scientific">Bifidobacterium aquikefiricola</name>
    <dbReference type="NCBI Taxonomy" id="3059038"/>
    <lineage>
        <taxon>Bacteria</taxon>
        <taxon>Bacillati</taxon>
        <taxon>Actinomycetota</taxon>
        <taxon>Actinomycetes</taxon>
        <taxon>Bifidobacteriales</taxon>
        <taxon>Bifidobacteriaceae</taxon>
        <taxon>Bifidobacterium</taxon>
    </lineage>
</organism>
<proteinExistence type="predicted"/>
<dbReference type="KEGG" id="baqk:QN215_07170"/>
<dbReference type="AlphaFoldDB" id="A0AB39U4Y4"/>